<dbReference type="HOGENOM" id="CLU_3154555_0_0_5"/>
<name>Q2W586_PARM1</name>
<dbReference type="EMBL" id="AP007255">
    <property type="protein sequence ID" value="BAE50989.1"/>
    <property type="molecule type" value="Genomic_DNA"/>
</dbReference>
<evidence type="ECO:0000313" key="2">
    <source>
        <dbReference type="Proteomes" id="UP000007058"/>
    </source>
</evidence>
<dbReference type="KEGG" id="mag:amb2185"/>
<dbReference type="Proteomes" id="UP000007058">
    <property type="component" value="Chromosome"/>
</dbReference>
<accession>Q2W586</accession>
<organism evidence="1 2">
    <name type="scientific">Paramagnetospirillum magneticum (strain ATCC 700264 / AMB-1)</name>
    <name type="common">Magnetospirillum magneticum</name>
    <dbReference type="NCBI Taxonomy" id="342108"/>
    <lineage>
        <taxon>Bacteria</taxon>
        <taxon>Pseudomonadati</taxon>
        <taxon>Pseudomonadota</taxon>
        <taxon>Alphaproteobacteria</taxon>
        <taxon>Rhodospirillales</taxon>
        <taxon>Magnetospirillaceae</taxon>
        <taxon>Paramagnetospirillum</taxon>
    </lineage>
</organism>
<dbReference type="AlphaFoldDB" id="Q2W586"/>
<sequence>MAGLVGAPPDQTEESKIKKFSFVSLISPASIRNNPITPTFFGRIKGCI</sequence>
<reference evidence="1 2" key="1">
    <citation type="journal article" date="2005" name="DNA Res.">
        <title>Complete genome sequence of the facultative anaerobic magnetotactic bacterium Magnetospirillum sp. strain AMB-1.</title>
        <authorList>
            <person name="Matsunaga T."/>
            <person name="Okamura Y."/>
            <person name="Fukuda Y."/>
            <person name="Wahyudi A.T."/>
            <person name="Murase Y."/>
            <person name="Takeyama H."/>
        </authorList>
    </citation>
    <scope>NUCLEOTIDE SEQUENCE [LARGE SCALE GENOMIC DNA]</scope>
    <source>
        <strain evidence="2">ATCC 700264 / AMB-1</strain>
    </source>
</reference>
<gene>
    <name evidence="1" type="ordered locus">amb2185</name>
</gene>
<protein>
    <submittedName>
        <fullName evidence="1">Uncharacterized protein</fullName>
    </submittedName>
</protein>
<evidence type="ECO:0000313" key="1">
    <source>
        <dbReference type="EMBL" id="BAE50989.1"/>
    </source>
</evidence>
<proteinExistence type="predicted"/>
<keyword evidence="2" id="KW-1185">Reference proteome</keyword>